<evidence type="ECO:0000256" key="9">
    <source>
        <dbReference type="ARBA" id="ARBA00022786"/>
    </source>
</evidence>
<dbReference type="VEuPathDB" id="TriTrypDB:TcIL3000_10_8600"/>
<evidence type="ECO:0000259" key="16">
    <source>
        <dbReference type="PROSITE" id="PS50237"/>
    </source>
</evidence>
<keyword evidence="9 14" id="KW-0833">Ubl conjugation pathway</keyword>
<evidence type="ECO:0000256" key="5">
    <source>
        <dbReference type="ARBA" id="ARBA00018006"/>
    </source>
</evidence>
<name>G0UXG7_TRYCI</name>
<gene>
    <name evidence="18" type="ORF">TCIL3000_10_8600</name>
</gene>
<keyword evidence="6" id="KW-0597">Phosphoprotein</keyword>
<dbReference type="Gene3D" id="3.30.2410.10">
    <property type="entry name" value="Hect, E3 ligase catalytic domain"/>
    <property type="match status" value="1"/>
</dbReference>
<dbReference type="Gene3D" id="3.90.1750.10">
    <property type="entry name" value="Hect, E3 ligase catalytic domains"/>
    <property type="match status" value="1"/>
</dbReference>
<protein>
    <recommendedName>
        <fullName evidence="5">E3 ubiquitin-protein ligase TRIP12</fullName>
        <ecNumber evidence="4">2.3.2.26</ecNumber>
    </recommendedName>
    <alternativeName>
        <fullName evidence="12">HECT-type E3 ubiquitin transferase TRIP12</fullName>
    </alternativeName>
    <alternativeName>
        <fullName evidence="13">Thyroid receptor-interacting protein 12</fullName>
    </alternativeName>
</protein>
<evidence type="ECO:0000256" key="13">
    <source>
        <dbReference type="ARBA" id="ARBA00032457"/>
    </source>
</evidence>
<dbReference type="EMBL" id="HE575323">
    <property type="protein sequence ID" value="CCC94084.1"/>
    <property type="molecule type" value="Genomic_DNA"/>
</dbReference>
<reference evidence="18" key="1">
    <citation type="journal article" date="2012" name="Proc. Natl. Acad. Sci. U.S.A.">
        <title>Antigenic diversity is generated by distinct evolutionary mechanisms in African trypanosome species.</title>
        <authorList>
            <person name="Jackson A.P."/>
            <person name="Berry A."/>
            <person name="Aslett M."/>
            <person name="Allison H.C."/>
            <person name="Burton P."/>
            <person name="Vavrova-Anderson J."/>
            <person name="Brown R."/>
            <person name="Browne H."/>
            <person name="Corton N."/>
            <person name="Hauser H."/>
            <person name="Gamble J."/>
            <person name="Gilderthorp R."/>
            <person name="Marcello L."/>
            <person name="McQuillan J."/>
            <person name="Otto T.D."/>
            <person name="Quail M.A."/>
            <person name="Sanders M.J."/>
            <person name="van Tonder A."/>
            <person name="Ginger M.L."/>
            <person name="Field M.C."/>
            <person name="Barry J.D."/>
            <person name="Hertz-Fowler C."/>
            <person name="Berriman M."/>
        </authorList>
    </citation>
    <scope>NUCLEOTIDE SEQUENCE</scope>
    <source>
        <strain evidence="18">IL3000</strain>
    </source>
</reference>
<dbReference type="SUPFAM" id="SSF48371">
    <property type="entry name" value="ARM repeat"/>
    <property type="match status" value="1"/>
</dbReference>
<evidence type="ECO:0000256" key="3">
    <source>
        <dbReference type="ARBA" id="ARBA00006331"/>
    </source>
</evidence>
<feature type="region of interest" description="Disordered" evidence="15">
    <location>
        <begin position="527"/>
        <end position="555"/>
    </location>
</feature>
<comment type="subcellular location">
    <subcellularLocation>
        <location evidence="2">Nucleus</location>
        <location evidence="2">Nucleoplasm</location>
    </subcellularLocation>
</comment>
<evidence type="ECO:0000256" key="4">
    <source>
        <dbReference type="ARBA" id="ARBA00012485"/>
    </source>
</evidence>
<feature type="region of interest" description="Disordered" evidence="15">
    <location>
        <begin position="1137"/>
        <end position="1169"/>
    </location>
</feature>
<dbReference type="GO" id="GO:0005654">
    <property type="term" value="C:nucleoplasm"/>
    <property type="evidence" value="ECO:0007669"/>
    <property type="project" value="UniProtKB-SubCell"/>
</dbReference>
<feature type="domain" description="HECT" evidence="16">
    <location>
        <begin position="1492"/>
        <end position="1868"/>
    </location>
</feature>
<dbReference type="InterPro" id="IPR016024">
    <property type="entry name" value="ARM-type_fold"/>
</dbReference>
<dbReference type="EC" id="2.3.2.26" evidence="4"/>
<dbReference type="Pfam" id="PF00632">
    <property type="entry name" value="HECT"/>
    <property type="match status" value="1"/>
</dbReference>
<evidence type="ECO:0000256" key="10">
    <source>
        <dbReference type="ARBA" id="ARBA00023204"/>
    </source>
</evidence>
<dbReference type="InterPro" id="IPR037197">
    <property type="entry name" value="WWE_dom_sf"/>
</dbReference>
<comment type="catalytic activity">
    <reaction evidence="1">
        <text>S-ubiquitinyl-[E2 ubiquitin-conjugating enzyme]-L-cysteine + [acceptor protein]-L-lysine = [E2 ubiquitin-conjugating enzyme]-L-cysteine + N(6)-ubiquitinyl-[acceptor protein]-L-lysine.</text>
        <dbReference type="EC" id="2.3.2.26"/>
    </reaction>
</comment>
<dbReference type="Pfam" id="PF02825">
    <property type="entry name" value="WWE"/>
    <property type="match status" value="1"/>
</dbReference>
<dbReference type="PROSITE" id="PS50918">
    <property type="entry name" value="WWE"/>
    <property type="match status" value="1"/>
</dbReference>
<keyword evidence="10" id="KW-0234">DNA repair</keyword>
<comment type="similarity">
    <text evidence="3">Belongs to the UPL family. K-HECT subfamily.</text>
</comment>
<dbReference type="InterPro" id="IPR000569">
    <property type="entry name" value="HECT_dom"/>
</dbReference>
<evidence type="ECO:0000256" key="7">
    <source>
        <dbReference type="ARBA" id="ARBA00022679"/>
    </source>
</evidence>
<accession>G0UXG7</accession>
<dbReference type="Gene3D" id="3.30.2160.10">
    <property type="entry name" value="Hect, E3 ligase catalytic domain"/>
    <property type="match status" value="1"/>
</dbReference>
<keyword evidence="7" id="KW-0808">Transferase</keyword>
<evidence type="ECO:0000256" key="12">
    <source>
        <dbReference type="ARBA" id="ARBA00030738"/>
    </source>
</evidence>
<dbReference type="InterPro" id="IPR045322">
    <property type="entry name" value="HECTD1/TRIP12-like"/>
</dbReference>
<evidence type="ECO:0000256" key="14">
    <source>
        <dbReference type="PROSITE-ProRule" id="PRU00104"/>
    </source>
</evidence>
<dbReference type="SUPFAM" id="SSF56204">
    <property type="entry name" value="Hect, E3 ligase catalytic domain"/>
    <property type="match status" value="1"/>
</dbReference>
<dbReference type="PANTHER" id="PTHR45670:SF14">
    <property type="entry name" value="E3 UBIQUITIN-PROTEIN LIGASE TRIP12"/>
    <property type="match status" value="1"/>
</dbReference>
<keyword evidence="11" id="KW-0539">Nucleus</keyword>
<feature type="domain" description="WWE" evidence="17">
    <location>
        <begin position="375"/>
        <end position="458"/>
    </location>
</feature>
<evidence type="ECO:0000256" key="6">
    <source>
        <dbReference type="ARBA" id="ARBA00022553"/>
    </source>
</evidence>
<dbReference type="InterPro" id="IPR011989">
    <property type="entry name" value="ARM-like"/>
</dbReference>
<dbReference type="GO" id="GO:0000209">
    <property type="term" value="P:protein polyubiquitination"/>
    <property type="evidence" value="ECO:0007669"/>
    <property type="project" value="TreeGrafter"/>
</dbReference>
<dbReference type="GO" id="GO:0043161">
    <property type="term" value="P:proteasome-mediated ubiquitin-dependent protein catabolic process"/>
    <property type="evidence" value="ECO:0007669"/>
    <property type="project" value="TreeGrafter"/>
</dbReference>
<evidence type="ECO:0000256" key="2">
    <source>
        <dbReference type="ARBA" id="ARBA00004642"/>
    </source>
</evidence>
<dbReference type="PROSITE" id="PS50237">
    <property type="entry name" value="HECT"/>
    <property type="match status" value="1"/>
</dbReference>
<evidence type="ECO:0000313" key="18">
    <source>
        <dbReference type="EMBL" id="CCC94084.1"/>
    </source>
</evidence>
<dbReference type="Gene3D" id="1.25.10.10">
    <property type="entry name" value="Leucine-rich Repeat Variant"/>
    <property type="match status" value="1"/>
</dbReference>
<dbReference type="SUPFAM" id="SSF117839">
    <property type="entry name" value="WWE domain"/>
    <property type="match status" value="1"/>
</dbReference>
<dbReference type="GO" id="GO:0061630">
    <property type="term" value="F:ubiquitin protein ligase activity"/>
    <property type="evidence" value="ECO:0007669"/>
    <property type="project" value="UniProtKB-EC"/>
</dbReference>
<feature type="active site" description="Glycyl thioester intermediate" evidence="14">
    <location>
        <position position="1835"/>
    </location>
</feature>
<evidence type="ECO:0000256" key="11">
    <source>
        <dbReference type="ARBA" id="ARBA00023242"/>
    </source>
</evidence>
<dbReference type="InterPro" id="IPR035983">
    <property type="entry name" value="Hect_E3_ubiquitin_ligase"/>
</dbReference>
<evidence type="ECO:0000256" key="15">
    <source>
        <dbReference type="SAM" id="MobiDB-lite"/>
    </source>
</evidence>
<evidence type="ECO:0000259" key="17">
    <source>
        <dbReference type="PROSITE" id="PS50918"/>
    </source>
</evidence>
<organism evidence="18">
    <name type="scientific">Trypanosoma congolense (strain IL3000)</name>
    <dbReference type="NCBI Taxonomy" id="1068625"/>
    <lineage>
        <taxon>Eukaryota</taxon>
        <taxon>Discoba</taxon>
        <taxon>Euglenozoa</taxon>
        <taxon>Kinetoplastea</taxon>
        <taxon>Metakinetoplastina</taxon>
        <taxon>Trypanosomatida</taxon>
        <taxon>Trypanosomatidae</taxon>
        <taxon>Trypanosoma</taxon>
        <taxon>Nannomonas</taxon>
    </lineage>
</organism>
<dbReference type="InterPro" id="IPR004170">
    <property type="entry name" value="WWE_dom"/>
</dbReference>
<evidence type="ECO:0000256" key="8">
    <source>
        <dbReference type="ARBA" id="ARBA00022763"/>
    </source>
</evidence>
<dbReference type="GO" id="GO:0006281">
    <property type="term" value="P:DNA repair"/>
    <property type="evidence" value="ECO:0007669"/>
    <property type="project" value="UniProtKB-KW"/>
</dbReference>
<keyword evidence="8" id="KW-0227">DNA damage</keyword>
<proteinExistence type="inferred from homology"/>
<dbReference type="PANTHER" id="PTHR45670">
    <property type="entry name" value="E3 UBIQUITIN-PROTEIN LIGASE TRIP12"/>
    <property type="match status" value="1"/>
</dbReference>
<dbReference type="SMART" id="SM00119">
    <property type="entry name" value="HECTc"/>
    <property type="match status" value="1"/>
</dbReference>
<evidence type="ECO:0000256" key="1">
    <source>
        <dbReference type="ARBA" id="ARBA00000885"/>
    </source>
</evidence>
<sequence>MMNEDVSTSGQPRYKALVADLRNTINAYRNKKFSEAGQKVHATLEIICVALCFADESFIRGMNPSNMASALVAVLTSPIAEDFADVQCLAVRTIALFADTVPRGGFATVSAKGIQPLVVLLRDLDPFQLPNPVEELLKCLSILAFEAHEHLTQQNTFTIIVSLEKKVELHHLRLMCLRCLSHLLALASPEEWNTYFSKPCGSLMTTFHDLVARMVKDGWSDETMTKEDESYLLALLECVARMFDRVFRSSKIIERNSRVVEDMVLSLASVITGAAYMGPRGAALRDAACAPLLTLLFTDTPMMLKMFQKCHVLDSVYNTISELIGGKPKQTSFNGMAVISSLMEDDLTCVPMVAEEQKVLMLLEFLLVVTPPLPNTADSDYYITLPHHVWQWEDDFHNWSDCTEDLSKRLEGEYVRQRRSSDFSVYEVSNASSSLRIDFGCMKYRSAESAHYPHSISRRSSIAGYIYRRPTRCQCNSVDVSDPPLISTATSQRRDTGKVGHSTTLGSRCVDEAQGAISTGFRGVEAAQVGGTRGGRRRSTRSMSSGGVTQLSERRSSAACEEGEENSNCCMSVFRSLLCCLGADGRSSERDTENPPSVTAATFQEALDDIRMQLLLSEDTRRSFIRDRTVYHMIHEYIPILLRVVCSTANITITRHCSVLILRCVGLIILSFSGCLKPKSSNLPILRRKFLNLCPFIGATLTYLATASSTHETVTVPVTPFREFRCGHVFLAALSALGVSTTSRLPAMDLTCETQLNTLNALLALCSDRAFALKTLTSPQMVALLRKLEKDVGPMKRCSQEELDALHDLTITPPCPFHATSKQIEEMRMMLIRKLCAILHRITTRTTQCVETQKYDDALCCVEIPESYVKNPLSMQSSAELSFTMSIGSISDLFMPQEIGCGNPLLCDVSVIGRIHSIHECMKNHGDELPAFLYEQPTIFDGLASALRSSQFRETADSTINRTLGEVMKGLLRTICKITGIGKLEEPRSMERQYTRVQRRNRRNKAMLMIVDYMWSPLRVNLVYTPCVSRRVSSSKVLREHIDSAGREALDVANAQVTDLLLNILPTTPLSYIARYIVMQLNKQYNNVHEKQIHAASARRESTMAGNAHRGELLSSVTPYDVVEDADMDEAEELVDIGGTSTPPFRRGRSLPGNDVEDEDGSVSSPVSEFSESGDVEYLCEHILRTVSATVPAASKRSSGTSQLSLQDAFKSHKNSTTTYTITANDIVFYCRGKPVTDLSASVLDLCCSCYSHAAGWTDFMNTEGMVEEYDKTRGDGFSTGERLQNVTRNVLALWSSVHTISYSVVDGAFLRKYGEDNNVNVLRVNESSPKSVFARLSSSPKGTSFLWSAAELLNEMGHFMKNRDKSFVLSDDVFVSSVLFHEFYNHFGALMLPALTHGIIRNHVGSEECHFLSAILWSYPQVFSYEIRRTLLQLLFAVRRIHTPAIAKLKGLITASSPAAPAHGLEWLRPDLNMRGTCRVKVQRANILESGSRVLRRHAMCPLTLSVEFENELGVGAGPAVEFYNLLAKELQGKELRMWRTEEFTDASGNIHRRVQLPLFPAVCQTAESLSYFELLGLLVGRALMEERVVDIPLHECFLRGVLGEVCGENELHQIDPQLDQQLKRLLTLSPGDLEACGLTFVLHDNDLDCPGGFVELCSGGARTQVSAANVADYVKSARRYYCRVVPSDPVMYFLHGVRYAVNPYHLRLFSASELKLIISGPEGKVWKSAEDLWNNIIMNHGYDRNSSVVADFVDVVSGWDAPLQRAFLRFVTGSTRVPLGGLQPPITIVRRSVESVTEEAVSQSARGGDASGVASTRTLRSLVDASLPTVNTCMHYLKLPSYSSREKLEGKLKIAITEGQGVFALT</sequence>